<evidence type="ECO:0000256" key="3">
    <source>
        <dbReference type="ARBA" id="ARBA00022741"/>
    </source>
</evidence>
<organism evidence="9 10">
    <name type="scientific">Solicola gregarius</name>
    <dbReference type="NCBI Taxonomy" id="2908642"/>
    <lineage>
        <taxon>Bacteria</taxon>
        <taxon>Bacillati</taxon>
        <taxon>Actinomycetota</taxon>
        <taxon>Actinomycetes</taxon>
        <taxon>Propionibacteriales</taxon>
        <taxon>Nocardioidaceae</taxon>
        <taxon>Solicola</taxon>
    </lineage>
</organism>
<dbReference type="GO" id="GO:0005525">
    <property type="term" value="F:GTP binding"/>
    <property type="evidence" value="ECO:0007669"/>
    <property type="project" value="UniProtKB-KW"/>
</dbReference>
<dbReference type="NCBIfam" id="TIGR01916">
    <property type="entry name" value="F420_cofE"/>
    <property type="match status" value="1"/>
</dbReference>
<feature type="domain" description="Coenzyme F420:L-glutamate ligase-like" evidence="8">
    <location>
        <begin position="70"/>
        <end position="215"/>
    </location>
</feature>
<keyword evidence="4" id="KW-0460">Magnesium</keyword>
<dbReference type="Pfam" id="PF01996">
    <property type="entry name" value="F420_ligase"/>
    <property type="match status" value="2"/>
</dbReference>
<evidence type="ECO:0000256" key="2">
    <source>
        <dbReference type="ARBA" id="ARBA00022723"/>
    </source>
</evidence>
<dbReference type="Gene3D" id="3.30.1330.100">
    <property type="entry name" value="CofE-like"/>
    <property type="match status" value="2"/>
</dbReference>
<reference evidence="9" key="1">
    <citation type="submission" date="2022-01" db="EMBL/GenBank/DDBJ databases">
        <title>Nocardioidaceae gen. sp. A5X3R13.</title>
        <authorList>
            <person name="Lopez Marin M.A."/>
            <person name="Uhlik O."/>
        </authorList>
    </citation>
    <scope>NUCLEOTIDE SEQUENCE</scope>
    <source>
        <strain evidence="9">A5X3R13</strain>
    </source>
</reference>
<dbReference type="Proteomes" id="UP001164390">
    <property type="component" value="Chromosome"/>
</dbReference>
<dbReference type="PANTHER" id="PTHR47917">
    <property type="match status" value="1"/>
</dbReference>
<evidence type="ECO:0000256" key="1">
    <source>
        <dbReference type="ARBA" id="ARBA00022598"/>
    </source>
</evidence>
<evidence type="ECO:0000313" key="9">
    <source>
        <dbReference type="EMBL" id="UYM04035.1"/>
    </source>
</evidence>
<dbReference type="KEGG" id="sgrg:L0C25_15965"/>
<evidence type="ECO:0000256" key="4">
    <source>
        <dbReference type="ARBA" id="ARBA00022842"/>
    </source>
</evidence>
<dbReference type="InterPro" id="IPR008225">
    <property type="entry name" value="F420-0_g-glutamyl_ligase"/>
</dbReference>
<evidence type="ECO:0000259" key="8">
    <source>
        <dbReference type="Pfam" id="PF01996"/>
    </source>
</evidence>
<dbReference type="GO" id="GO:0046872">
    <property type="term" value="F:metal ion binding"/>
    <property type="evidence" value="ECO:0007669"/>
    <property type="project" value="UniProtKB-KW"/>
</dbReference>
<keyword evidence="2" id="KW-0479">Metal-binding</keyword>
<keyword evidence="10" id="KW-1185">Reference proteome</keyword>
<dbReference type="SUPFAM" id="SSF144010">
    <property type="entry name" value="CofE-like"/>
    <property type="match status" value="1"/>
</dbReference>
<keyword evidence="7" id="KW-0464">Manganese</keyword>
<feature type="domain" description="Coenzyme F420:L-glutamate ligase-like" evidence="8">
    <location>
        <begin position="21"/>
        <end position="65"/>
    </location>
</feature>
<dbReference type="InterPro" id="IPR002847">
    <property type="entry name" value="F420-0_gamma-glut_ligase-dom"/>
</dbReference>
<evidence type="ECO:0000313" key="10">
    <source>
        <dbReference type="Proteomes" id="UP001164390"/>
    </source>
</evidence>
<proteinExistence type="predicted"/>
<keyword evidence="5" id="KW-0630">Potassium</keyword>
<keyword evidence="1 9" id="KW-0436">Ligase</keyword>
<dbReference type="PANTHER" id="PTHR47917:SF1">
    <property type="entry name" value="COENZYME F420:L-GLUTAMATE LIGASE"/>
    <property type="match status" value="1"/>
</dbReference>
<keyword evidence="3" id="KW-0547">Nucleotide-binding</keyword>
<evidence type="ECO:0000256" key="7">
    <source>
        <dbReference type="ARBA" id="ARBA00023211"/>
    </source>
</evidence>
<gene>
    <name evidence="9" type="primary">cofE</name>
    <name evidence="9" type="ORF">L0C25_15965</name>
</gene>
<evidence type="ECO:0000256" key="6">
    <source>
        <dbReference type="ARBA" id="ARBA00023134"/>
    </source>
</evidence>
<protein>
    <submittedName>
        <fullName evidence="9">Coenzyme F420-0:L-glutamate ligase</fullName>
        <ecNumber evidence="9">6.3.2.31</ecNumber>
    </submittedName>
</protein>
<dbReference type="GO" id="GO:0052618">
    <property type="term" value="F:coenzyme F420-0:L-glutamate ligase activity"/>
    <property type="evidence" value="ECO:0007669"/>
    <property type="project" value="UniProtKB-EC"/>
</dbReference>
<name>A0AA46YJ37_9ACTN</name>
<keyword evidence="6" id="KW-0342">GTP-binding</keyword>
<dbReference type="RefSeq" id="WP_271632677.1">
    <property type="nucleotide sequence ID" value="NZ_CP094970.1"/>
</dbReference>
<dbReference type="EC" id="6.3.2.31" evidence="9"/>
<sequence length="335" mass="34436">MNAAPDPDDPAPLEIVPVRGMPEVRPGDDLAELISARLDGPLGAYDVVVVTSKAVSKAAGLVTTTDREALVDDSTERVVARRGATRIVRTKHGLTMAAAGVDASNTDQGTAVTLPTDPDADAAVLRTALTRRYPRTTGRLGVVVTDTAGRAWRIGQADMAIGCAGLWPLRSYAGVRDPHGNELQVTAPAIADEIAAAADLVTGKVARLPVAVVRGLSPAYFCDDAGPGAAALIRDEQGDLFGLGANEAVRQAVGAGTARPRGFVALDDDVIAVALGATDDTVLRVAVDGGRVVITPADGASREATLVAFGALRERLRILDRAYGTDHAAGASLDG</sequence>
<dbReference type="EMBL" id="CP094970">
    <property type="protein sequence ID" value="UYM04035.1"/>
    <property type="molecule type" value="Genomic_DNA"/>
</dbReference>
<dbReference type="AlphaFoldDB" id="A0AA46YJ37"/>
<evidence type="ECO:0000256" key="5">
    <source>
        <dbReference type="ARBA" id="ARBA00022958"/>
    </source>
</evidence>
<accession>A0AA46YJ37</accession>